<evidence type="ECO:0000313" key="2">
    <source>
        <dbReference type="Proteomes" id="UP000183567"/>
    </source>
</evidence>
<accession>A0A1J8Q239</accession>
<proteinExistence type="predicted"/>
<dbReference type="AlphaFoldDB" id="A0A1J8Q239"/>
<keyword evidence="2" id="KW-1185">Reference proteome</keyword>
<comment type="caution">
    <text evidence="1">The sequence shown here is derived from an EMBL/GenBank/DDBJ whole genome shotgun (WGS) entry which is preliminary data.</text>
</comment>
<dbReference type="EMBL" id="LVVM01003316">
    <property type="protein sequence ID" value="OJA15133.1"/>
    <property type="molecule type" value="Genomic_DNA"/>
</dbReference>
<dbReference type="Proteomes" id="UP000183567">
    <property type="component" value="Unassembled WGS sequence"/>
</dbReference>
<organism evidence="1 2">
    <name type="scientific">Rhizopogon vesiculosus</name>
    <dbReference type="NCBI Taxonomy" id="180088"/>
    <lineage>
        <taxon>Eukaryota</taxon>
        <taxon>Fungi</taxon>
        <taxon>Dikarya</taxon>
        <taxon>Basidiomycota</taxon>
        <taxon>Agaricomycotina</taxon>
        <taxon>Agaricomycetes</taxon>
        <taxon>Agaricomycetidae</taxon>
        <taxon>Boletales</taxon>
        <taxon>Suillineae</taxon>
        <taxon>Rhizopogonaceae</taxon>
        <taxon>Rhizopogon</taxon>
    </lineage>
</organism>
<sequence>MPTQTYTTPCSSAAISLFLEYGRATSKDRNEVDLELEDGT</sequence>
<gene>
    <name evidence="1" type="ORF">AZE42_12028</name>
</gene>
<name>A0A1J8Q239_9AGAM</name>
<evidence type="ECO:0000313" key="1">
    <source>
        <dbReference type="EMBL" id="OJA15133.1"/>
    </source>
</evidence>
<protein>
    <submittedName>
        <fullName evidence="1">Uncharacterized protein</fullName>
    </submittedName>
</protein>
<reference evidence="1 2" key="1">
    <citation type="submission" date="2016-03" db="EMBL/GenBank/DDBJ databases">
        <title>Comparative genomics of the ectomycorrhizal sister species Rhizopogon vinicolor and Rhizopogon vesiculosus (Basidiomycota: Boletales) reveals a divergence of the mating type B locus.</title>
        <authorList>
            <person name="Mujic A.B."/>
            <person name="Kuo A."/>
            <person name="Tritt A."/>
            <person name="Lipzen A."/>
            <person name="Chen C."/>
            <person name="Johnson J."/>
            <person name="Sharma A."/>
            <person name="Barry K."/>
            <person name="Grigoriev I.V."/>
            <person name="Spatafora J.W."/>
        </authorList>
    </citation>
    <scope>NUCLEOTIDE SEQUENCE [LARGE SCALE GENOMIC DNA]</scope>
    <source>
        <strain evidence="1 2">AM-OR11-056</strain>
    </source>
</reference>